<reference evidence="2 3" key="1">
    <citation type="submission" date="2015-01" db="EMBL/GenBank/DDBJ databases">
        <title>The Genome Sequence of Cladophialophora immunda CBS83496.</title>
        <authorList>
            <consortium name="The Broad Institute Genomics Platform"/>
            <person name="Cuomo C."/>
            <person name="de Hoog S."/>
            <person name="Gorbushina A."/>
            <person name="Stielow B."/>
            <person name="Teixiera M."/>
            <person name="Abouelleil A."/>
            <person name="Chapman S.B."/>
            <person name="Priest M."/>
            <person name="Young S.K."/>
            <person name="Wortman J."/>
            <person name="Nusbaum C."/>
            <person name="Birren B."/>
        </authorList>
    </citation>
    <scope>NUCLEOTIDE SEQUENCE [LARGE SCALE GENOMIC DNA]</scope>
    <source>
        <strain evidence="2 3">CBS 83496</strain>
    </source>
</reference>
<dbReference type="Proteomes" id="UP000054466">
    <property type="component" value="Unassembled WGS sequence"/>
</dbReference>
<dbReference type="OrthoDB" id="5348404at2759"/>
<dbReference type="STRING" id="569365.A0A0D2C308"/>
<dbReference type="EMBL" id="KN847044">
    <property type="protein sequence ID" value="KIW25578.1"/>
    <property type="molecule type" value="Genomic_DNA"/>
</dbReference>
<feature type="transmembrane region" description="Helical" evidence="1">
    <location>
        <begin position="12"/>
        <end position="30"/>
    </location>
</feature>
<dbReference type="HOGENOM" id="CLU_2385959_0_0_1"/>
<accession>A0A0D2C308</accession>
<keyword evidence="1" id="KW-0472">Membrane</keyword>
<evidence type="ECO:0000313" key="2">
    <source>
        <dbReference type="EMBL" id="KIW25578.1"/>
    </source>
</evidence>
<keyword evidence="1" id="KW-1133">Transmembrane helix</keyword>
<proteinExistence type="predicted"/>
<evidence type="ECO:0000256" key="1">
    <source>
        <dbReference type="SAM" id="Phobius"/>
    </source>
</evidence>
<evidence type="ECO:0000313" key="3">
    <source>
        <dbReference type="Proteomes" id="UP000054466"/>
    </source>
</evidence>
<keyword evidence="3" id="KW-1185">Reference proteome</keyword>
<dbReference type="GeneID" id="27347938"/>
<name>A0A0D2C308_9EURO</name>
<gene>
    <name evidence="2" type="ORF">PV07_08744</name>
</gene>
<protein>
    <submittedName>
        <fullName evidence="2">Uncharacterized protein</fullName>
    </submittedName>
</protein>
<keyword evidence="1" id="KW-0812">Transmembrane</keyword>
<dbReference type="RefSeq" id="XP_016245794.1">
    <property type="nucleotide sequence ID" value="XM_016395938.1"/>
</dbReference>
<sequence>MSYADVNFGIDTMTTCILTVPFAIFFHYAYDVSPYDITKPRMLPLSEIPPQYIAKHFHPPSKIDRQVCFTFEVVPVMFLKARAILLRSRHTMQC</sequence>
<dbReference type="AlphaFoldDB" id="A0A0D2C308"/>
<dbReference type="VEuPathDB" id="FungiDB:PV07_08744"/>
<organism evidence="2 3">
    <name type="scientific">Cladophialophora immunda</name>
    <dbReference type="NCBI Taxonomy" id="569365"/>
    <lineage>
        <taxon>Eukaryota</taxon>
        <taxon>Fungi</taxon>
        <taxon>Dikarya</taxon>
        <taxon>Ascomycota</taxon>
        <taxon>Pezizomycotina</taxon>
        <taxon>Eurotiomycetes</taxon>
        <taxon>Chaetothyriomycetidae</taxon>
        <taxon>Chaetothyriales</taxon>
        <taxon>Herpotrichiellaceae</taxon>
        <taxon>Cladophialophora</taxon>
    </lineage>
</organism>